<keyword evidence="3" id="KW-1185">Reference proteome</keyword>
<dbReference type="PROSITE" id="PS50005">
    <property type="entry name" value="TPR"/>
    <property type="match status" value="1"/>
</dbReference>
<organism evidence="2 3">
    <name type="scientific">Humitalea rosea</name>
    <dbReference type="NCBI Taxonomy" id="990373"/>
    <lineage>
        <taxon>Bacteria</taxon>
        <taxon>Pseudomonadati</taxon>
        <taxon>Pseudomonadota</taxon>
        <taxon>Alphaproteobacteria</taxon>
        <taxon>Acetobacterales</taxon>
        <taxon>Roseomonadaceae</taxon>
        <taxon>Humitalea</taxon>
    </lineage>
</organism>
<gene>
    <name evidence="2" type="ORF">C8P66_12084</name>
</gene>
<evidence type="ECO:0000256" key="1">
    <source>
        <dbReference type="PROSITE-ProRule" id="PRU00339"/>
    </source>
</evidence>
<dbReference type="GO" id="GO:0016757">
    <property type="term" value="F:glycosyltransferase activity"/>
    <property type="evidence" value="ECO:0007669"/>
    <property type="project" value="TreeGrafter"/>
</dbReference>
<dbReference type="InterPro" id="IPR011990">
    <property type="entry name" value="TPR-like_helical_dom_sf"/>
</dbReference>
<dbReference type="RefSeq" id="WP_111399466.1">
    <property type="nucleotide sequence ID" value="NZ_QKYU01000020.1"/>
</dbReference>
<dbReference type="OrthoDB" id="9790710at2"/>
<feature type="repeat" description="TPR" evidence="1">
    <location>
        <begin position="21"/>
        <end position="54"/>
    </location>
</feature>
<dbReference type="Proteomes" id="UP000249688">
    <property type="component" value="Unassembled WGS sequence"/>
</dbReference>
<dbReference type="Gene3D" id="3.40.50.2000">
    <property type="entry name" value="Glycogen Phosphorylase B"/>
    <property type="match status" value="1"/>
</dbReference>
<sequence length="720" mass="76223">MNLIGRTLKGLGRQREALTPARALFNRGNALRDARDWSGAADAYAAYLDLHPGDRAITIQRGHMVKEAGDPATALSLYRAAEAMLPEDPDIHIQIGHALKLLRRLPEAARAYRIAAELDPAAVDPWRELAMLQSLGVASPWRPKGAPDTPPGALLDISDLLSWIHTRRVPSGIQRVQLAIAGAALEGGMDAALVAMRAGAAGFVAVPALWFSRLQAVMRRGADAEDAEFRQIVEVMEAVLAGPLIAFTPGQILLTLGTAWWLPGYLDVIRAARTDAGLRHVALVHDVGPIVAPRDVSPGAGAQFARWFAGLALHADGLLVAGSGTAEDIAGLGGGGLPQVPIEVVPFDAAPHWPRPAETHPLLEQPGPFVLWVGSLETRKDHAFVFAAWKRLAERMGRATPRLVCVGRAAEGSATALGMLAADPALAARISVVQDADDALLVALLRRARFILYHSRHEGWGLPVTEALAAGKPVVIPDLPGLRDAARGLAETFRPGDAEGLVDLLHRLSGDDAALAASAARIAAAPPLRSWTEVAADILGAAQRLASQDASEAKVDILLAPGSRLTFGEDPNVIDFASLALASLVRDRKGWMVAEGWGVWARLGYARITLPIAPTLTAPQLHLELEAPSKDMVLTIRVDRDGASGAWCSIPITEAGPCFAAVAAPVGDGPLSVLLVSDRPDADQDERGIGVVALTVFADDAPLARIEAMERRVFRSAVLS</sequence>
<keyword evidence="1" id="KW-0802">TPR repeat</keyword>
<dbReference type="PANTHER" id="PTHR46401:SF8">
    <property type="entry name" value="BLL6006 PROTEIN"/>
    <property type="match status" value="1"/>
</dbReference>
<protein>
    <submittedName>
        <fullName evidence="2">Glycosyltransferase involved in cell wall biosynthesis</fullName>
    </submittedName>
</protein>
<evidence type="ECO:0000313" key="2">
    <source>
        <dbReference type="EMBL" id="PZW41893.1"/>
    </source>
</evidence>
<dbReference type="SUPFAM" id="SSF53756">
    <property type="entry name" value="UDP-Glycosyltransferase/glycogen phosphorylase"/>
    <property type="match status" value="1"/>
</dbReference>
<dbReference type="Gene3D" id="1.25.40.10">
    <property type="entry name" value="Tetratricopeptide repeat domain"/>
    <property type="match status" value="1"/>
</dbReference>
<accession>A0A2W7IT96</accession>
<dbReference type="InterPro" id="IPR019734">
    <property type="entry name" value="TPR_rpt"/>
</dbReference>
<dbReference type="AlphaFoldDB" id="A0A2W7IT96"/>
<dbReference type="EMBL" id="QKYU01000020">
    <property type="protein sequence ID" value="PZW41893.1"/>
    <property type="molecule type" value="Genomic_DNA"/>
</dbReference>
<dbReference type="SUPFAM" id="SSF48452">
    <property type="entry name" value="TPR-like"/>
    <property type="match status" value="1"/>
</dbReference>
<evidence type="ECO:0000313" key="3">
    <source>
        <dbReference type="Proteomes" id="UP000249688"/>
    </source>
</evidence>
<name>A0A2W7IT96_9PROT</name>
<reference evidence="2 3" key="1">
    <citation type="submission" date="2018-06" db="EMBL/GenBank/DDBJ databases">
        <title>Genomic Encyclopedia of Archaeal and Bacterial Type Strains, Phase II (KMG-II): from individual species to whole genera.</title>
        <authorList>
            <person name="Goeker M."/>
        </authorList>
    </citation>
    <scope>NUCLEOTIDE SEQUENCE [LARGE SCALE GENOMIC DNA]</scope>
    <source>
        <strain evidence="2 3">DSM 24525</strain>
    </source>
</reference>
<keyword evidence="2" id="KW-0808">Transferase</keyword>
<dbReference type="SMART" id="SM00028">
    <property type="entry name" value="TPR"/>
    <property type="match status" value="3"/>
</dbReference>
<comment type="caution">
    <text evidence="2">The sequence shown here is derived from an EMBL/GenBank/DDBJ whole genome shotgun (WGS) entry which is preliminary data.</text>
</comment>
<proteinExistence type="predicted"/>
<dbReference type="PANTHER" id="PTHR46401">
    <property type="entry name" value="GLYCOSYLTRANSFERASE WBBK-RELATED"/>
    <property type="match status" value="1"/>
</dbReference>
<dbReference type="Pfam" id="PF13692">
    <property type="entry name" value="Glyco_trans_1_4"/>
    <property type="match status" value="1"/>
</dbReference>